<dbReference type="Gene3D" id="2.30.240.10">
    <property type="entry name" value="At5g01610-like"/>
    <property type="match status" value="1"/>
</dbReference>
<organism evidence="1 2">
    <name type="scientific">Klebsormidium nitens</name>
    <name type="common">Green alga</name>
    <name type="synonym">Ulothrix nitens</name>
    <dbReference type="NCBI Taxonomy" id="105231"/>
    <lineage>
        <taxon>Eukaryota</taxon>
        <taxon>Viridiplantae</taxon>
        <taxon>Streptophyta</taxon>
        <taxon>Klebsormidiophyceae</taxon>
        <taxon>Klebsormidiales</taxon>
        <taxon>Klebsormidiaceae</taxon>
        <taxon>Klebsormidium</taxon>
    </lineage>
</organism>
<dbReference type="OrthoDB" id="2011849at2759"/>
<proteinExistence type="predicted"/>
<dbReference type="EMBL" id="DF237375">
    <property type="protein sequence ID" value="GAQ88418.1"/>
    <property type="molecule type" value="Genomic_DNA"/>
</dbReference>
<dbReference type="InterPro" id="IPR036758">
    <property type="entry name" value="At5g01610-like"/>
</dbReference>
<evidence type="ECO:0000313" key="2">
    <source>
        <dbReference type="Proteomes" id="UP000054558"/>
    </source>
</evidence>
<dbReference type="OMA" id="KLIVYFP"/>
<dbReference type="PANTHER" id="PTHR31676:SF109">
    <property type="entry name" value="OS05G0346400 PROTEIN"/>
    <property type="match status" value="1"/>
</dbReference>
<dbReference type="PANTHER" id="PTHR31676">
    <property type="entry name" value="T31J12.3 PROTEIN-RELATED"/>
    <property type="match status" value="1"/>
</dbReference>
<name>A0A1Y1IJU5_KLENI</name>
<protein>
    <recommendedName>
        <fullName evidence="3">DUF538 family protein</fullName>
    </recommendedName>
</protein>
<dbReference type="AlphaFoldDB" id="A0A1Y1IJU5"/>
<accession>A0A1Y1IJU5</accession>
<dbReference type="Proteomes" id="UP000054558">
    <property type="component" value="Unassembled WGS sequence"/>
</dbReference>
<gene>
    <name evidence="1" type="ORF">KFL_004260110</name>
</gene>
<keyword evidence="2" id="KW-1185">Reference proteome</keyword>
<dbReference type="Pfam" id="PF04398">
    <property type="entry name" value="DUF538"/>
    <property type="match status" value="1"/>
</dbReference>
<evidence type="ECO:0000313" key="1">
    <source>
        <dbReference type="EMBL" id="GAQ88418.1"/>
    </source>
</evidence>
<sequence length="175" mass="19633">MDKLASQVLFGRTKNKMDKFADDTARDLKNMAKNAGKAFTSLGTRASKKDAYGYLESMGLPRGIFPKGVTNFSFNEDTCKFVVELPGECEVTYADNSVVYYAQKITARVAVEGLDEIEGMKTKLLFWLPVHSITVDGDKENFYWYVGATRATALPKTRPKKAFKEPQEAEFCEPE</sequence>
<dbReference type="InterPro" id="IPR007493">
    <property type="entry name" value="DUF538"/>
</dbReference>
<evidence type="ECO:0008006" key="3">
    <source>
        <dbReference type="Google" id="ProtNLM"/>
    </source>
</evidence>
<dbReference type="SUPFAM" id="SSF141562">
    <property type="entry name" value="At5g01610-like"/>
    <property type="match status" value="1"/>
</dbReference>
<reference evidence="1 2" key="1">
    <citation type="journal article" date="2014" name="Nat. Commun.">
        <title>Klebsormidium flaccidum genome reveals primary factors for plant terrestrial adaptation.</title>
        <authorList>
            <person name="Hori K."/>
            <person name="Maruyama F."/>
            <person name="Fujisawa T."/>
            <person name="Togashi T."/>
            <person name="Yamamoto N."/>
            <person name="Seo M."/>
            <person name="Sato S."/>
            <person name="Yamada T."/>
            <person name="Mori H."/>
            <person name="Tajima N."/>
            <person name="Moriyama T."/>
            <person name="Ikeuchi M."/>
            <person name="Watanabe M."/>
            <person name="Wada H."/>
            <person name="Kobayashi K."/>
            <person name="Saito M."/>
            <person name="Masuda T."/>
            <person name="Sasaki-Sekimoto Y."/>
            <person name="Mashiguchi K."/>
            <person name="Awai K."/>
            <person name="Shimojima M."/>
            <person name="Masuda S."/>
            <person name="Iwai M."/>
            <person name="Nobusawa T."/>
            <person name="Narise T."/>
            <person name="Kondo S."/>
            <person name="Saito H."/>
            <person name="Sato R."/>
            <person name="Murakawa M."/>
            <person name="Ihara Y."/>
            <person name="Oshima-Yamada Y."/>
            <person name="Ohtaka K."/>
            <person name="Satoh M."/>
            <person name="Sonobe K."/>
            <person name="Ishii M."/>
            <person name="Ohtani R."/>
            <person name="Kanamori-Sato M."/>
            <person name="Honoki R."/>
            <person name="Miyazaki D."/>
            <person name="Mochizuki H."/>
            <person name="Umetsu J."/>
            <person name="Higashi K."/>
            <person name="Shibata D."/>
            <person name="Kamiya Y."/>
            <person name="Sato N."/>
            <person name="Nakamura Y."/>
            <person name="Tabata S."/>
            <person name="Ida S."/>
            <person name="Kurokawa K."/>
            <person name="Ohta H."/>
        </authorList>
    </citation>
    <scope>NUCLEOTIDE SEQUENCE [LARGE SCALE GENOMIC DNA]</scope>
    <source>
        <strain evidence="1 2">NIES-2285</strain>
    </source>
</reference>